<reference evidence="1" key="1">
    <citation type="submission" date="2015-02" db="EMBL/GenBank/DDBJ databases">
        <title>A novel member of the family Ruminococcaceae isolated from human feces.</title>
        <authorList>
            <person name="Shkoporov A.N."/>
            <person name="Chaplin A.V."/>
            <person name="Motuzova O.V."/>
            <person name="Kafarskaia L.I."/>
            <person name="Khokhlova E.V."/>
            <person name="Efimov B.A."/>
        </authorList>
    </citation>
    <scope>NUCLEOTIDE SEQUENCE [LARGE SCALE GENOMIC DNA]</scope>
    <source>
        <strain evidence="1">585-1</strain>
    </source>
</reference>
<dbReference type="RefSeq" id="WP_050004628.1">
    <property type="nucleotide sequence ID" value="NZ_CAOJUJ010000036.1"/>
</dbReference>
<organism evidence="1 4">
    <name type="scientific">Ruthenibacterium lactatiformans</name>
    <dbReference type="NCBI Taxonomy" id="1550024"/>
    <lineage>
        <taxon>Bacteria</taxon>
        <taxon>Bacillati</taxon>
        <taxon>Bacillota</taxon>
        <taxon>Clostridia</taxon>
        <taxon>Eubacteriales</taxon>
        <taxon>Oscillospiraceae</taxon>
        <taxon>Ruthenibacterium</taxon>
    </lineage>
</organism>
<dbReference type="Proteomes" id="UP000053433">
    <property type="component" value="Unassembled WGS sequence"/>
</dbReference>
<sequence>MDFAPIIADVKAAKCAGFRYQRAGHQRYRDRVTVYRDGRLLFERFCYGEAAGLVFKLWAPGADDTGVPQWDFSKCNVTNARDEVPHQLTGAGQGGLVFDGRPARWECVDKLKNDKANGYGGPVNFFKNLFGGRK</sequence>
<dbReference type="EMBL" id="JXXK01000003">
    <property type="protein sequence ID" value="KJF40961.1"/>
    <property type="molecule type" value="Genomic_DNA"/>
</dbReference>
<keyword evidence="4" id="KW-1185">Reference proteome</keyword>
<dbReference type="Proteomes" id="UP000032483">
    <property type="component" value="Unassembled WGS sequence"/>
</dbReference>
<protein>
    <submittedName>
        <fullName evidence="1">Uncharacterized protein</fullName>
    </submittedName>
</protein>
<dbReference type="EMBL" id="WMZU01000048">
    <property type="protein sequence ID" value="MTS29064.1"/>
    <property type="molecule type" value="Genomic_DNA"/>
</dbReference>
<dbReference type="AlphaFoldDB" id="A0A0D8J347"/>
<accession>A0A0W7TMH3</accession>
<gene>
    <name evidence="2" type="ORF">ASJ35_15575</name>
    <name evidence="3" type="ORF">GMD59_17510</name>
    <name evidence="1" type="ORF">TQ39_03885</name>
</gene>
<dbReference type="GeneID" id="42855775"/>
<reference evidence="2 5" key="2">
    <citation type="submission" date="2015-10" db="EMBL/GenBank/DDBJ databases">
        <title>A novel member of the family Ruminococcaceae isolated from human faeces.</title>
        <authorList>
            <person name="Shkoporov A.N."/>
            <person name="Chaplin A.V."/>
            <person name="Motuzova O.V."/>
            <person name="Kafarskaia L.I."/>
            <person name="Efimov B.A."/>
        </authorList>
    </citation>
    <scope>NUCLEOTIDE SEQUENCE [LARGE SCALE GENOMIC DNA]</scope>
    <source>
        <strain evidence="2 5">668</strain>
    </source>
</reference>
<proteinExistence type="predicted"/>
<dbReference type="EMBL" id="LMUA01000030">
    <property type="protein sequence ID" value="KUE75065.1"/>
    <property type="molecule type" value="Genomic_DNA"/>
</dbReference>
<accession>A0A0D8J347</accession>
<dbReference type="Proteomes" id="UP000472755">
    <property type="component" value="Unassembled WGS sequence"/>
</dbReference>
<evidence type="ECO:0000313" key="5">
    <source>
        <dbReference type="Proteomes" id="UP000053433"/>
    </source>
</evidence>
<comment type="caution">
    <text evidence="1">The sequence shown here is derived from an EMBL/GenBank/DDBJ whole genome shotgun (WGS) entry which is preliminary data.</text>
</comment>
<name>A0A0D8J347_9FIRM</name>
<evidence type="ECO:0000313" key="2">
    <source>
        <dbReference type="EMBL" id="KUE75065.1"/>
    </source>
</evidence>
<evidence type="ECO:0000313" key="3">
    <source>
        <dbReference type="EMBL" id="MTS29064.1"/>
    </source>
</evidence>
<evidence type="ECO:0000313" key="1">
    <source>
        <dbReference type="EMBL" id="KJF40961.1"/>
    </source>
</evidence>
<reference evidence="3 6" key="3">
    <citation type="journal article" date="2019" name="Nat. Med.">
        <title>A library of human gut bacterial isolates paired with longitudinal multiomics data enables mechanistic microbiome research.</title>
        <authorList>
            <person name="Poyet M."/>
            <person name="Groussin M."/>
            <person name="Gibbons S.M."/>
            <person name="Avila-Pacheco J."/>
            <person name="Jiang X."/>
            <person name="Kearney S.M."/>
            <person name="Perrotta A.R."/>
            <person name="Berdy B."/>
            <person name="Zhao S."/>
            <person name="Lieberman T.D."/>
            <person name="Swanson P.K."/>
            <person name="Smith M."/>
            <person name="Roesemann S."/>
            <person name="Alexander J.E."/>
            <person name="Rich S.A."/>
            <person name="Livny J."/>
            <person name="Vlamakis H."/>
            <person name="Clish C."/>
            <person name="Bullock K."/>
            <person name="Deik A."/>
            <person name="Scott J."/>
            <person name="Pierce K.A."/>
            <person name="Xavier R.J."/>
            <person name="Alm E.J."/>
        </authorList>
    </citation>
    <scope>NUCLEOTIDE SEQUENCE [LARGE SCALE GENOMIC DNA]</scope>
    <source>
        <strain evidence="3 6">BIOML-A4</strain>
    </source>
</reference>
<evidence type="ECO:0000313" key="4">
    <source>
        <dbReference type="Proteomes" id="UP000032483"/>
    </source>
</evidence>
<evidence type="ECO:0000313" key="6">
    <source>
        <dbReference type="Proteomes" id="UP000472755"/>
    </source>
</evidence>